<dbReference type="EMBL" id="GBRH01267095">
    <property type="protein sequence ID" value="JAD30800.1"/>
    <property type="molecule type" value="Transcribed_RNA"/>
</dbReference>
<protein>
    <submittedName>
        <fullName evidence="1">Uncharacterized protein</fullName>
    </submittedName>
</protein>
<organism evidence="1">
    <name type="scientific">Arundo donax</name>
    <name type="common">Giant reed</name>
    <name type="synonym">Donax arundinaceus</name>
    <dbReference type="NCBI Taxonomy" id="35708"/>
    <lineage>
        <taxon>Eukaryota</taxon>
        <taxon>Viridiplantae</taxon>
        <taxon>Streptophyta</taxon>
        <taxon>Embryophyta</taxon>
        <taxon>Tracheophyta</taxon>
        <taxon>Spermatophyta</taxon>
        <taxon>Magnoliopsida</taxon>
        <taxon>Liliopsida</taxon>
        <taxon>Poales</taxon>
        <taxon>Poaceae</taxon>
        <taxon>PACMAD clade</taxon>
        <taxon>Arundinoideae</taxon>
        <taxon>Arundineae</taxon>
        <taxon>Arundo</taxon>
    </lineage>
</organism>
<name>A0A0A8Z230_ARUDO</name>
<reference evidence="1" key="1">
    <citation type="submission" date="2014-09" db="EMBL/GenBank/DDBJ databases">
        <authorList>
            <person name="Magalhaes I.L.F."/>
            <person name="Oliveira U."/>
            <person name="Santos F.R."/>
            <person name="Vidigal T.H.D.A."/>
            <person name="Brescovit A.D."/>
            <person name="Santos A.J."/>
        </authorList>
    </citation>
    <scope>NUCLEOTIDE SEQUENCE</scope>
    <source>
        <tissue evidence="1">Shoot tissue taken approximately 20 cm above the soil surface</tissue>
    </source>
</reference>
<evidence type="ECO:0000313" key="1">
    <source>
        <dbReference type="EMBL" id="JAD30800.1"/>
    </source>
</evidence>
<sequence>MVTHKIKSTVAPIYLCNCEDLLPLCCTLAERNHTATTTQS</sequence>
<proteinExistence type="predicted"/>
<dbReference type="AlphaFoldDB" id="A0A0A8Z230"/>
<reference evidence="1" key="2">
    <citation type="journal article" date="2015" name="Data Brief">
        <title>Shoot transcriptome of the giant reed, Arundo donax.</title>
        <authorList>
            <person name="Barrero R.A."/>
            <person name="Guerrero F.D."/>
            <person name="Moolhuijzen P."/>
            <person name="Goolsby J.A."/>
            <person name="Tidwell J."/>
            <person name="Bellgard S.E."/>
            <person name="Bellgard M.I."/>
        </authorList>
    </citation>
    <scope>NUCLEOTIDE SEQUENCE</scope>
    <source>
        <tissue evidence="1">Shoot tissue taken approximately 20 cm above the soil surface</tissue>
    </source>
</reference>
<accession>A0A0A8Z230</accession>